<name>A0A0R1NYC1_9LACO</name>
<gene>
    <name evidence="2" type="ORF">FC37_GL001266</name>
</gene>
<dbReference type="PATRIC" id="fig|1423748.3.peg.1328"/>
<dbReference type="STRING" id="1423748.FC37_GL001266"/>
<keyword evidence="1" id="KW-1133">Transmembrane helix</keyword>
<dbReference type="Proteomes" id="UP000051311">
    <property type="component" value="Unassembled WGS sequence"/>
</dbReference>
<feature type="transmembrane region" description="Helical" evidence="1">
    <location>
        <begin position="7"/>
        <end position="28"/>
    </location>
</feature>
<dbReference type="AlphaFoldDB" id="A0A0R1NYC1"/>
<dbReference type="eggNOG" id="COG3021">
    <property type="taxonomic scope" value="Bacteria"/>
</dbReference>
<evidence type="ECO:0000256" key="1">
    <source>
        <dbReference type="SAM" id="Phobius"/>
    </source>
</evidence>
<evidence type="ECO:0000313" key="2">
    <source>
        <dbReference type="EMBL" id="KRL21480.1"/>
    </source>
</evidence>
<proteinExistence type="predicted"/>
<organism evidence="2 3">
    <name type="scientific">Lactobacillus gallinarum DSM 10532 = JCM 2011</name>
    <dbReference type="NCBI Taxonomy" id="1423748"/>
    <lineage>
        <taxon>Bacteria</taxon>
        <taxon>Bacillati</taxon>
        <taxon>Bacillota</taxon>
        <taxon>Bacilli</taxon>
        <taxon>Lactobacillales</taxon>
        <taxon>Lactobacillaceae</taxon>
        <taxon>Lactobacillus</taxon>
    </lineage>
</organism>
<keyword evidence="1" id="KW-0472">Membrane</keyword>
<dbReference type="EMBL" id="AZEL01000046">
    <property type="protein sequence ID" value="KRL21480.1"/>
    <property type="molecule type" value="Genomic_DNA"/>
</dbReference>
<reference evidence="2 3" key="1">
    <citation type="journal article" date="2015" name="Genome Announc.">
        <title>Expanding the biotechnology potential of lactobacilli through comparative genomics of 213 strains and associated genera.</title>
        <authorList>
            <person name="Sun Z."/>
            <person name="Harris H.M."/>
            <person name="McCann A."/>
            <person name="Guo C."/>
            <person name="Argimon S."/>
            <person name="Zhang W."/>
            <person name="Yang X."/>
            <person name="Jeffery I.B."/>
            <person name="Cooney J.C."/>
            <person name="Kagawa T.F."/>
            <person name="Liu W."/>
            <person name="Song Y."/>
            <person name="Salvetti E."/>
            <person name="Wrobel A."/>
            <person name="Rasinkangas P."/>
            <person name="Parkhill J."/>
            <person name="Rea M.C."/>
            <person name="O'Sullivan O."/>
            <person name="Ritari J."/>
            <person name="Douillard F.P."/>
            <person name="Paul Ross R."/>
            <person name="Yang R."/>
            <person name="Briner A.E."/>
            <person name="Felis G.E."/>
            <person name="de Vos W.M."/>
            <person name="Barrangou R."/>
            <person name="Klaenhammer T.R."/>
            <person name="Caufield P.W."/>
            <person name="Cui Y."/>
            <person name="Zhang H."/>
            <person name="O'Toole P.W."/>
        </authorList>
    </citation>
    <scope>NUCLEOTIDE SEQUENCE [LARGE SCALE GENOMIC DNA]</scope>
    <source>
        <strain evidence="2 3">DSM 10532</strain>
    </source>
</reference>
<dbReference type="RefSeq" id="WP_025006115.1">
    <property type="nucleotide sequence ID" value="NZ_AZEL01000046.1"/>
</dbReference>
<accession>A0A0R1NYC1</accession>
<protein>
    <submittedName>
        <fullName evidence="2">Uncharacterized protein</fullName>
    </submittedName>
</protein>
<keyword evidence="1" id="KW-0812">Transmembrane</keyword>
<comment type="caution">
    <text evidence="2">The sequence shown here is derived from an EMBL/GenBank/DDBJ whole genome shotgun (WGS) entry which is preliminary data.</text>
</comment>
<evidence type="ECO:0000313" key="3">
    <source>
        <dbReference type="Proteomes" id="UP000051311"/>
    </source>
</evidence>
<sequence length="112" mass="13062">MKILKRIGIGLLSLIGILLVVIIGYVGYMQMHYYRIPDNRKLTVKNNQAKKLSLYHPYSIITYNVSFGAYNHNFDFFMDKGELKNGKKRKVPAVPRFLSNLFLIRLMVLLRP</sequence>